<organism evidence="1 2">
    <name type="scientific">Psychromonas arctica</name>
    <dbReference type="NCBI Taxonomy" id="168275"/>
    <lineage>
        <taxon>Bacteria</taxon>
        <taxon>Pseudomonadati</taxon>
        <taxon>Pseudomonadota</taxon>
        <taxon>Gammaproteobacteria</taxon>
        <taxon>Alteromonadales</taxon>
        <taxon>Psychromonadaceae</taxon>
        <taxon>Psychromonas</taxon>
    </lineage>
</organism>
<reference evidence="1 2" key="1">
    <citation type="submission" date="2024-02" db="EMBL/GenBank/DDBJ databases">
        <title>Bacteria isolated from the canopy kelp, Nereocystis luetkeana.</title>
        <authorList>
            <person name="Pfister C.A."/>
            <person name="Younker I.T."/>
            <person name="Light S.H."/>
        </authorList>
    </citation>
    <scope>NUCLEOTIDE SEQUENCE [LARGE SCALE GENOMIC DNA]</scope>
    <source>
        <strain evidence="1 2">TI.2.07</strain>
    </source>
</reference>
<protein>
    <submittedName>
        <fullName evidence="1">Uncharacterized protein</fullName>
    </submittedName>
</protein>
<gene>
    <name evidence="1" type="ORF">V6255_04395</name>
</gene>
<proteinExistence type="predicted"/>
<dbReference type="SUPFAM" id="SSF53335">
    <property type="entry name" value="S-adenosyl-L-methionine-dependent methyltransferases"/>
    <property type="match status" value="1"/>
</dbReference>
<keyword evidence="2" id="KW-1185">Reference proteome</keyword>
<name>A0ABU9H919_9GAMM</name>
<evidence type="ECO:0000313" key="1">
    <source>
        <dbReference type="EMBL" id="MEL0658374.1"/>
    </source>
</evidence>
<dbReference type="InterPro" id="IPR029063">
    <property type="entry name" value="SAM-dependent_MTases_sf"/>
</dbReference>
<comment type="caution">
    <text evidence="1">The sequence shown here is derived from an EMBL/GenBank/DDBJ whole genome shotgun (WGS) entry which is preliminary data.</text>
</comment>
<sequence length="42" mass="4896">MQTLHNHIDGQFDLILNHAVLEWLAEPKQTLHSLLDWSMSIV</sequence>
<dbReference type="EMBL" id="JBAKBA010000007">
    <property type="protein sequence ID" value="MEL0658374.1"/>
    <property type="molecule type" value="Genomic_DNA"/>
</dbReference>
<dbReference type="RefSeq" id="WP_341627129.1">
    <property type="nucleotide sequence ID" value="NZ_JBAKBA010000007.1"/>
</dbReference>
<accession>A0ABU9H919</accession>
<evidence type="ECO:0000313" key="2">
    <source>
        <dbReference type="Proteomes" id="UP001366060"/>
    </source>
</evidence>
<dbReference type="Proteomes" id="UP001366060">
    <property type="component" value="Unassembled WGS sequence"/>
</dbReference>